<dbReference type="Pfam" id="PF13551">
    <property type="entry name" value="HTH_29"/>
    <property type="match status" value="1"/>
</dbReference>
<organism evidence="3 4">
    <name type="scientific">Candidatus Propionivibrio aalborgensis</name>
    <dbReference type="NCBI Taxonomy" id="1860101"/>
    <lineage>
        <taxon>Bacteria</taxon>
        <taxon>Pseudomonadati</taxon>
        <taxon>Pseudomonadota</taxon>
        <taxon>Betaproteobacteria</taxon>
        <taxon>Rhodocyclales</taxon>
        <taxon>Rhodocyclaceae</taxon>
        <taxon>Propionivibrio</taxon>
    </lineage>
</organism>
<keyword evidence="4" id="KW-1185">Reference proteome</keyword>
<gene>
    <name evidence="3" type="primary">tnpA</name>
    <name evidence="3" type="ORF">PROAA_1040001</name>
</gene>
<evidence type="ECO:0000259" key="1">
    <source>
        <dbReference type="Pfam" id="PF13358"/>
    </source>
</evidence>
<proteinExistence type="predicted"/>
<dbReference type="GO" id="GO:0003676">
    <property type="term" value="F:nucleic acid binding"/>
    <property type="evidence" value="ECO:0007669"/>
    <property type="project" value="InterPro"/>
</dbReference>
<dbReference type="AlphaFoldDB" id="A0A1A8XHD3"/>
<evidence type="ECO:0000313" key="3">
    <source>
        <dbReference type="EMBL" id="SBT03353.1"/>
    </source>
</evidence>
<evidence type="ECO:0000313" key="4">
    <source>
        <dbReference type="Proteomes" id="UP000199600"/>
    </source>
</evidence>
<dbReference type="NCBIfam" id="NF033545">
    <property type="entry name" value="transpos_IS630"/>
    <property type="match status" value="1"/>
</dbReference>
<dbReference type="PANTHER" id="PTHR46564:SF1">
    <property type="entry name" value="TRANSPOSASE"/>
    <property type="match status" value="1"/>
</dbReference>
<dbReference type="InterPro" id="IPR036397">
    <property type="entry name" value="RNaseH_sf"/>
</dbReference>
<sequence length="345" mass="39630">MEKENARKQTLEQLHERRKQVVRLHRKGIKIMQIVSMTGLSYPAVRATLDRFEEGGWSAVRPVTRGRVRGDGRCLSEAQEEAIRRTIIDKRPEQLKMEFFLWSRAAVGQLIEQEYGITLHVRSVGKYLARWGFTPQKPIKRAYEQSPAAVQAWLEGEYPGIAERARHEGAEIHWGDETALVNTDVRGRSYAPAGKTPVALTVGGTRQKLSMIATVTNQGKTRWMIIDESFDAGKLIEFLASLIKDAGRKVFLILDNLRVHHSKIVKAWVTERQDQIELFYLPSYSPQLNPEERLNADLKQEMGKQVPVRTKAKLREAANSHMMRLEQNPERVISYFQDRRVRYAA</sequence>
<dbReference type="Pfam" id="PF13592">
    <property type="entry name" value="HTH_33"/>
    <property type="match status" value="1"/>
</dbReference>
<dbReference type="EMBL" id="FLQY01000007">
    <property type="protein sequence ID" value="SBT03353.1"/>
    <property type="molecule type" value="Genomic_DNA"/>
</dbReference>
<dbReference type="RefSeq" id="WP_186409404.1">
    <property type="nucleotide sequence ID" value="NZ_FLQY01000007.1"/>
</dbReference>
<feature type="domain" description="Winged helix-turn helix" evidence="2">
    <location>
        <begin position="99"/>
        <end position="156"/>
    </location>
</feature>
<dbReference type="SUPFAM" id="SSF46689">
    <property type="entry name" value="Homeodomain-like"/>
    <property type="match status" value="1"/>
</dbReference>
<reference evidence="3 4" key="1">
    <citation type="submission" date="2016-06" db="EMBL/GenBank/DDBJ databases">
        <authorList>
            <person name="Kjaerup R.B."/>
            <person name="Dalgaard T.S."/>
            <person name="Juul-Madsen H.R."/>
        </authorList>
    </citation>
    <scope>NUCLEOTIDE SEQUENCE [LARGE SCALE GENOMIC DNA]</scope>
    <source>
        <strain evidence="3">2</strain>
    </source>
</reference>
<feature type="domain" description="Tc1-like transposase DDE" evidence="1">
    <location>
        <begin position="172"/>
        <end position="314"/>
    </location>
</feature>
<dbReference type="InterPro" id="IPR025959">
    <property type="entry name" value="Winged_HTH_dom"/>
</dbReference>
<dbReference type="InterPro" id="IPR038717">
    <property type="entry name" value="Tc1-like_DDE_dom"/>
</dbReference>
<protein>
    <submittedName>
        <fullName evidence="3">TnpA</fullName>
    </submittedName>
</protein>
<accession>A0A1A8XHD3</accession>
<dbReference type="Gene3D" id="3.30.420.10">
    <property type="entry name" value="Ribonuclease H-like superfamily/Ribonuclease H"/>
    <property type="match status" value="1"/>
</dbReference>
<dbReference type="InterPro" id="IPR047655">
    <property type="entry name" value="Transpos_IS630-like"/>
</dbReference>
<dbReference type="InterPro" id="IPR009057">
    <property type="entry name" value="Homeodomain-like_sf"/>
</dbReference>
<evidence type="ECO:0000259" key="2">
    <source>
        <dbReference type="Pfam" id="PF13592"/>
    </source>
</evidence>
<dbReference type="Pfam" id="PF13358">
    <property type="entry name" value="DDE_3"/>
    <property type="match status" value="1"/>
</dbReference>
<name>A0A1A8XHD3_9RHOO</name>
<dbReference type="Proteomes" id="UP000199600">
    <property type="component" value="Unassembled WGS sequence"/>
</dbReference>
<dbReference type="PANTHER" id="PTHR46564">
    <property type="entry name" value="TRANSPOSASE"/>
    <property type="match status" value="1"/>
</dbReference>